<dbReference type="STRING" id="1288385.ERS137968_03404"/>
<feature type="transmembrane region" description="Helical" evidence="2">
    <location>
        <begin position="17"/>
        <end position="37"/>
    </location>
</feature>
<reference evidence="7" key="2">
    <citation type="submission" date="2015-03" db="EMBL/GenBank/DDBJ databases">
        <authorList>
            <consortium name="Pathogen Informatics"/>
        </authorList>
    </citation>
    <scope>NUCLEOTIDE SEQUENCE [LARGE SCALE GENOMIC DNA]</scope>
    <source>
        <strain evidence="7">A125KOH2</strain>
    </source>
</reference>
<protein>
    <submittedName>
        <fullName evidence="4">RND family efflux transporter MFP subunit</fullName>
    </submittedName>
</protein>
<dbReference type="EMBL" id="CQAZ01000042">
    <property type="protein sequence ID" value="CNI35194.1"/>
    <property type="molecule type" value="Genomic_DNA"/>
</dbReference>
<keyword evidence="2" id="KW-1133">Transmembrane helix</keyword>
<gene>
    <name evidence="4" type="ORF">ERS008529_03772</name>
    <name evidence="5" type="ORF">ERS137968_03404</name>
</gene>
<dbReference type="Gene3D" id="2.40.50.100">
    <property type="match status" value="1"/>
</dbReference>
<dbReference type="Gene3D" id="2.40.420.20">
    <property type="match status" value="1"/>
</dbReference>
<dbReference type="Proteomes" id="UP000044625">
    <property type="component" value="Unassembled WGS sequence"/>
</dbReference>
<dbReference type="AlphaFoldDB" id="A0A0T9QY85"/>
<dbReference type="Proteomes" id="UP000045840">
    <property type="component" value="Unassembled WGS sequence"/>
</dbReference>
<dbReference type="Gene3D" id="1.10.287.470">
    <property type="entry name" value="Helix hairpin bin"/>
    <property type="match status" value="1"/>
</dbReference>
<evidence type="ECO:0000313" key="7">
    <source>
        <dbReference type="Proteomes" id="UP000045840"/>
    </source>
</evidence>
<dbReference type="NCBIfam" id="NF038010">
    <property type="entry name" value="ABC_adapt_DarC"/>
    <property type="match status" value="1"/>
</dbReference>
<keyword evidence="2" id="KW-0472">Membrane</keyword>
<evidence type="ECO:0000313" key="5">
    <source>
        <dbReference type="EMBL" id="CRY68302.1"/>
    </source>
</evidence>
<evidence type="ECO:0000256" key="1">
    <source>
        <dbReference type="SAM" id="Coils"/>
    </source>
</evidence>
<keyword evidence="1" id="KW-0175">Coiled coil</keyword>
<evidence type="ECO:0000313" key="4">
    <source>
        <dbReference type="EMBL" id="CNI35194.1"/>
    </source>
</evidence>
<keyword evidence="6" id="KW-1185">Reference proteome</keyword>
<evidence type="ECO:0000259" key="3">
    <source>
        <dbReference type="Pfam" id="PF25967"/>
    </source>
</evidence>
<dbReference type="RefSeq" id="WP_049614648.1">
    <property type="nucleotide sequence ID" value="NZ_CAWMMU010000019.1"/>
</dbReference>
<name>A0A0T9QY85_9GAMM</name>
<dbReference type="EMBL" id="CWJL01000019">
    <property type="protein sequence ID" value="CRY68302.1"/>
    <property type="molecule type" value="Genomic_DNA"/>
</dbReference>
<dbReference type="PANTHER" id="PTHR30469">
    <property type="entry name" value="MULTIDRUG RESISTANCE PROTEIN MDTA"/>
    <property type="match status" value="1"/>
</dbReference>
<organism evidence="4 7">
    <name type="scientific">Yersinia pekkanenii</name>
    <dbReference type="NCBI Taxonomy" id="1288385"/>
    <lineage>
        <taxon>Bacteria</taxon>
        <taxon>Pseudomonadati</taxon>
        <taxon>Pseudomonadota</taxon>
        <taxon>Gammaproteobacteria</taxon>
        <taxon>Enterobacterales</taxon>
        <taxon>Yersiniaceae</taxon>
        <taxon>Yersinia</taxon>
    </lineage>
</organism>
<reference evidence="5 6" key="1">
    <citation type="submission" date="2015-03" db="EMBL/GenBank/DDBJ databases">
        <authorList>
            <consortium name="Pathogen Informatics"/>
            <person name="Murphy D."/>
        </authorList>
    </citation>
    <scope>NUCLEOTIDE SEQUENCE [LARGE SCALE GENOMIC DNA]</scope>
    <source>
        <strain evidence="6">type strain: CIP110230</strain>
        <strain evidence="5">Type strain: CIP110230</strain>
    </source>
</reference>
<evidence type="ECO:0000256" key="2">
    <source>
        <dbReference type="SAM" id="Phobius"/>
    </source>
</evidence>
<dbReference type="Gene3D" id="2.40.30.170">
    <property type="match status" value="1"/>
</dbReference>
<dbReference type="PANTHER" id="PTHR30469:SF33">
    <property type="entry name" value="SLR1207 PROTEIN"/>
    <property type="match status" value="1"/>
</dbReference>
<evidence type="ECO:0000313" key="6">
    <source>
        <dbReference type="Proteomes" id="UP000044625"/>
    </source>
</evidence>
<reference evidence="4" key="3">
    <citation type="submission" date="2015-03" db="EMBL/GenBank/DDBJ databases">
        <authorList>
            <person name="Murphy D."/>
        </authorList>
    </citation>
    <scope>NUCLEOTIDE SEQUENCE [LARGE SCALE GENOMIC DNA]</scope>
    <source>
        <strain evidence="4">A125KOH2</strain>
    </source>
</reference>
<feature type="coiled-coil region" evidence="1">
    <location>
        <begin position="112"/>
        <end position="153"/>
    </location>
</feature>
<sequence length="420" mass="47890">MDINIEKNAHTNLRIKLIIIGVSFTMIACCFYIYSLFTTQSTLLVARESTTFITVKPEEFQDVLITRAITVPKESTIISSERGGKVIEIAKTAFEAVNKGDVIIRLSNYDFMLETTAKMADITEQINNLRNMKMQLEQDNRDTKLSLQEAQHQIEVVSKNLVRHQVLDTKSMIAKSELENQKDILKNWKIKSEILLEHNDKNQKSLPKQLNNINDSILLLERMMGMIEMGIDQLVITAPIDGSLSVLDIELGQQIKPGEKIAVIDNFNSYYFNVFLSEYYLDKIKPQTRIIAKINGQDIVLLIESVSTVIDNGKFKAKLTPTQLNKVPLKRGQSIEIEISLQEDKGKLLLVPNESIISDRNGGNYLYVYQQQYDHAIKTKVEIKRRNAEKTEITAGLDSGQRIIIPSYLNSNEYNIIEFK</sequence>
<dbReference type="GO" id="GO:0015562">
    <property type="term" value="F:efflux transmembrane transporter activity"/>
    <property type="evidence" value="ECO:0007669"/>
    <property type="project" value="TreeGrafter"/>
</dbReference>
<proteinExistence type="predicted"/>
<dbReference type="Pfam" id="PF25967">
    <property type="entry name" value="RND-MFP_C"/>
    <property type="match status" value="1"/>
</dbReference>
<dbReference type="InterPro" id="IPR058627">
    <property type="entry name" value="MdtA-like_C"/>
</dbReference>
<keyword evidence="2" id="KW-0812">Transmembrane</keyword>
<dbReference type="GO" id="GO:1990281">
    <property type="term" value="C:efflux pump complex"/>
    <property type="evidence" value="ECO:0007669"/>
    <property type="project" value="TreeGrafter"/>
</dbReference>
<dbReference type="OrthoDB" id="1957187at2"/>
<accession>A0A0T9QY85</accession>
<feature type="domain" description="Multidrug resistance protein MdtA-like C-terminal permuted SH3" evidence="3">
    <location>
        <begin position="349"/>
        <end position="405"/>
    </location>
</feature>
<dbReference type="PROSITE" id="PS51257">
    <property type="entry name" value="PROKAR_LIPOPROTEIN"/>
    <property type="match status" value="1"/>
</dbReference>